<dbReference type="Proteomes" id="UP001187531">
    <property type="component" value="Unassembled WGS sequence"/>
</dbReference>
<feature type="region of interest" description="Disordered" evidence="1">
    <location>
        <begin position="339"/>
        <end position="369"/>
    </location>
</feature>
<reference evidence="3" key="1">
    <citation type="submission" date="2023-07" db="EMBL/GenBank/DDBJ databases">
        <title>Chromosome-level genome assembly of Artemia franciscana.</title>
        <authorList>
            <person name="Jo E."/>
        </authorList>
    </citation>
    <scope>NUCLEOTIDE SEQUENCE</scope>
    <source>
        <tissue evidence="3">Whole body</tissue>
    </source>
</reference>
<dbReference type="PANTHER" id="PTHR45736:SF1">
    <property type="entry name" value="WITHOUT CHILDREN, ISOFORM B"/>
    <property type="match status" value="1"/>
</dbReference>
<keyword evidence="4" id="KW-1185">Reference proteome</keyword>
<feature type="compositionally biased region" description="Polar residues" evidence="1">
    <location>
        <begin position="125"/>
        <end position="137"/>
    </location>
</feature>
<feature type="domain" description="TRASH" evidence="2">
    <location>
        <begin position="912"/>
        <end position="947"/>
    </location>
</feature>
<evidence type="ECO:0000313" key="3">
    <source>
        <dbReference type="EMBL" id="KAK2711038.1"/>
    </source>
</evidence>
<protein>
    <recommendedName>
        <fullName evidence="2">TRASH domain-containing protein</fullName>
    </recommendedName>
</protein>
<feature type="domain" description="TRASH" evidence="2">
    <location>
        <begin position="1021"/>
        <end position="1060"/>
    </location>
</feature>
<gene>
    <name evidence="3" type="ORF">QYM36_012267</name>
</gene>
<sequence>MDPPLVDKDISNEEDKTVNATTEHVEDPFNDNDHRDIHLGFEGEVLGDPFKNVSTDNSESNIHKSAISDNLINGSDFCVISKSANILPETTDLSGNQKDIVKDQLDPVGGENQDNSEAEKRKLDNLSSKSETQGEIISTDNDTSSILNEVVSASTQNFGFVKSGNLHFCGNQNVSLVANHIRERTDKIILNNSLDVDSSNQSELAACSKDIEIPGEVECEPSCEVDKGKNIEEENDQDAIKATNDVRDIVSESNCVKKNDFGNPGYVGDDDIDMSVDENEEFNEENSTIISDGNNAINKFSNVDKNAIEGKDENHSEKQLVNKGLEDSEIGKCFMDIDNGRDSNRVEVETGESRDGSISNLDTGGTSTSKLDSLEYISLNSSHDIVGDMTRDEDDDSLLGSLSFNTLSDPFKDEETDDPLNDKGFRINKEKNSTVSADESFEVFESHSEEQTSKSNAIKLNKEPTNLDNISSGVKDQGKIKTSDPVIYSEVHSKTPETEVTSDNIRSIDHDHSRLQHDCHSPIAQHNDMILVKADMSVEKVKEPENLISVNRPNSRKDANLDSGMVTISEIQQANSECHLKDPSISLATEPENMVTNSMPRTIEGVVTNEEICKELVEKPVNAENTSSLNKLNTVEDIMTTEQIHENPENALATATEDKQTNFQSELEDSSSLMVTEKENVSISNELCVDDSSKESVVIAEETAGNLPKEPVNKDEHLSFESELQSSSSSEVTKQESHGSNSKSISIEHSGITKQIPGIVGEKTPTVNKQVNSLGVETEKVAKNNESFSMEGVVTTKEVCDNSVEKTVTNNEHKRKSSERNLEAPSSLLVAESENVAANNEPDSMDDVVITGEIRSSSKPCISKIISDKSEEDNDLTISDEKTGITRGNRLICIIHGDGLLDKLDDQKVAQCVQCKMDKNVLYTITDKIRDFSVCSQSCFAQFEKSQSTPHQIKKVNMTIIDKEPLPDLSSEVGTIPFCAGKCIPCGMDIKKESNFLSWEMMDFCSILCLETYEKQFERECMFCKASIKGDQLCKFRVRFGRELKQFCSSGCLDAYKPTVKICNYCQKDMKNNSAHSCIARIGDSQTFKDFCSVVCVIKYDDLLNLEDLGRDICTVCTKTSEIHAKIDFDERTHLLCSDPCISAFTFVNQIKAEICDTCSKLVDKEKDKPYSITELTEHKKVRYFCSQGCLNRYIMRKRAIVQCESCRVRKFNFDLIRMDINNEKKLFCSIRCLRTGINKFKGRLCEVCLNSASTTLVMDQKQQLLKVCILCREKHFSQPDLLSKNRILGHGSASRTKEQLSAQGGKNFASKEVRFNSKNDV</sequence>
<comment type="caution">
    <text evidence="3">The sequence shown here is derived from an EMBL/GenBank/DDBJ whole genome shotgun (WGS) entry which is preliminary data.</text>
</comment>
<feature type="compositionally biased region" description="Low complexity" evidence="1">
    <location>
        <begin position="721"/>
        <end position="732"/>
    </location>
</feature>
<feature type="domain" description="TRASH" evidence="2">
    <location>
        <begin position="1156"/>
        <end position="1198"/>
    </location>
</feature>
<name>A0AA88HGS1_ARTSF</name>
<organism evidence="3 4">
    <name type="scientific">Artemia franciscana</name>
    <name type="common">Brine shrimp</name>
    <name type="synonym">Artemia sanfranciscana</name>
    <dbReference type="NCBI Taxonomy" id="6661"/>
    <lineage>
        <taxon>Eukaryota</taxon>
        <taxon>Metazoa</taxon>
        <taxon>Ecdysozoa</taxon>
        <taxon>Arthropoda</taxon>
        <taxon>Crustacea</taxon>
        <taxon>Branchiopoda</taxon>
        <taxon>Anostraca</taxon>
        <taxon>Artemiidae</taxon>
        <taxon>Artemia</taxon>
    </lineage>
</organism>
<evidence type="ECO:0000256" key="1">
    <source>
        <dbReference type="SAM" id="MobiDB-lite"/>
    </source>
</evidence>
<dbReference type="SMART" id="SM00746">
    <property type="entry name" value="TRASH"/>
    <property type="match status" value="6"/>
</dbReference>
<proteinExistence type="predicted"/>
<feature type="region of interest" description="Disordered" evidence="1">
    <location>
        <begin position="702"/>
        <end position="750"/>
    </location>
</feature>
<feature type="compositionally biased region" description="Polar residues" evidence="1">
    <location>
        <begin position="356"/>
        <end position="369"/>
    </location>
</feature>
<feature type="region of interest" description="Disordered" evidence="1">
    <location>
        <begin position="89"/>
        <end position="137"/>
    </location>
</feature>
<feature type="region of interest" description="Disordered" evidence="1">
    <location>
        <begin position="404"/>
        <end position="426"/>
    </location>
</feature>
<feature type="compositionally biased region" description="Basic and acidic residues" evidence="1">
    <location>
        <begin position="339"/>
        <end position="355"/>
    </location>
</feature>
<feature type="domain" description="TRASH" evidence="2">
    <location>
        <begin position="1114"/>
        <end position="1149"/>
    </location>
</feature>
<evidence type="ECO:0000259" key="2">
    <source>
        <dbReference type="SMART" id="SM00746"/>
    </source>
</evidence>
<dbReference type="InterPro" id="IPR011017">
    <property type="entry name" value="TRASH_dom"/>
</dbReference>
<feature type="domain" description="TRASH" evidence="2">
    <location>
        <begin position="983"/>
        <end position="1017"/>
    </location>
</feature>
<feature type="domain" description="TRASH" evidence="2">
    <location>
        <begin position="1063"/>
        <end position="1104"/>
    </location>
</feature>
<evidence type="ECO:0000313" key="4">
    <source>
        <dbReference type="Proteomes" id="UP001187531"/>
    </source>
</evidence>
<dbReference type="InterPro" id="IPR051284">
    <property type="entry name" value="ZnF_MYMT-QRICH1"/>
</dbReference>
<dbReference type="PANTHER" id="PTHR45736">
    <property type="entry name" value="ZINC FINGER MYM-TYPE PROTEIN"/>
    <property type="match status" value="1"/>
</dbReference>
<accession>A0AA88HGS1</accession>
<dbReference type="EMBL" id="JAVRJZ010000016">
    <property type="protein sequence ID" value="KAK2711038.1"/>
    <property type="molecule type" value="Genomic_DNA"/>
</dbReference>
<feature type="compositionally biased region" description="Basic and acidic residues" evidence="1">
    <location>
        <begin position="711"/>
        <end position="720"/>
    </location>
</feature>